<dbReference type="SUPFAM" id="SSF52540">
    <property type="entry name" value="P-loop containing nucleoside triphosphate hydrolases"/>
    <property type="match status" value="1"/>
</dbReference>
<evidence type="ECO:0000313" key="4">
    <source>
        <dbReference type="Proteomes" id="UP000008138"/>
    </source>
</evidence>
<protein>
    <submittedName>
        <fullName evidence="3">ATPase</fullName>
    </submittedName>
</protein>
<sequence>MVVPALFKLEPKESLEELYDFEEELRMLRLGYEKGRITAVLGLRRTGKSSLVRSFLNGLRVPHIYIDARRAALATGRATARGFAAELGRALTEFLRREASLRDKLIQALGSVRGISVSAHGLSVALSWSGGGADLASLLEAVDRVAEEAGERVAVAIDEVQELRGAGVGLAKLLAYIYDNLPNLVAIVTGSQIGLVYDILRLDDPESPLYGRAVVEIRTRRLGREQALDFLRRGFGEAGISPPEEELERAVDLLDGIIGWLTYYGWARTAGAGGLEEIADTAARQEAAELERFLLKSRAEERYRAILKAVALRPMRWSEIKMAVEAREGAEIDDKNFTALLHYLVKMGILEKAGDLYSIPDPIVRRAVERYLR</sequence>
<proteinExistence type="predicted"/>
<dbReference type="InterPro" id="IPR036390">
    <property type="entry name" value="WH_DNA-bd_sf"/>
</dbReference>
<feature type="domain" description="ATPase" evidence="1">
    <location>
        <begin position="19"/>
        <end position="258"/>
    </location>
</feature>
<dbReference type="Proteomes" id="UP000008138">
    <property type="component" value="Chromosome"/>
</dbReference>
<evidence type="ECO:0000313" key="3">
    <source>
        <dbReference type="EMBL" id="AEA12502.1"/>
    </source>
</evidence>
<gene>
    <name evidence="3" type="ordered locus">TUZN_1021</name>
</gene>
<evidence type="ECO:0000259" key="1">
    <source>
        <dbReference type="Pfam" id="PF01637"/>
    </source>
</evidence>
<dbReference type="Pfam" id="PF21100">
    <property type="entry name" value="WHD_MCM"/>
    <property type="match status" value="1"/>
</dbReference>
<feature type="domain" description="MCM C-terminal" evidence="2">
    <location>
        <begin position="299"/>
        <end position="357"/>
    </location>
</feature>
<dbReference type="HOGENOM" id="CLU_061108_0_0_2"/>
<dbReference type="GO" id="GO:0005524">
    <property type="term" value="F:ATP binding"/>
    <property type="evidence" value="ECO:0007669"/>
    <property type="project" value="InterPro"/>
</dbReference>
<evidence type="ECO:0000259" key="2">
    <source>
        <dbReference type="Pfam" id="PF21100"/>
    </source>
</evidence>
<dbReference type="SUPFAM" id="SSF46785">
    <property type="entry name" value="Winged helix' DNA-binding domain"/>
    <property type="match status" value="1"/>
</dbReference>
<dbReference type="GeneID" id="10360551"/>
<dbReference type="PANTHER" id="PTHR34301">
    <property type="entry name" value="DNA-BINDING PROTEIN-RELATED"/>
    <property type="match status" value="1"/>
</dbReference>
<accession>F2L6A6</accession>
<name>F2L6A6_THEU7</name>
<dbReference type="Pfam" id="PF01637">
    <property type="entry name" value="ATPase_2"/>
    <property type="match status" value="1"/>
</dbReference>
<dbReference type="EMBL" id="CP002590">
    <property type="protein sequence ID" value="AEA12502.1"/>
    <property type="molecule type" value="Genomic_DNA"/>
</dbReference>
<dbReference type="eggNOG" id="arCOG03169">
    <property type="taxonomic scope" value="Archaea"/>
</dbReference>
<dbReference type="Gene3D" id="3.40.50.300">
    <property type="entry name" value="P-loop containing nucleotide triphosphate hydrolases"/>
    <property type="match status" value="1"/>
</dbReference>
<dbReference type="InterPro" id="IPR011579">
    <property type="entry name" value="ATPase_dom"/>
</dbReference>
<dbReference type="Gene3D" id="1.10.10.10">
    <property type="entry name" value="Winged helix-like DNA-binding domain superfamily/Winged helix DNA-binding domain"/>
    <property type="match status" value="1"/>
</dbReference>
<dbReference type="RefSeq" id="WP_013679838.1">
    <property type="nucleotide sequence ID" value="NC_015315.1"/>
</dbReference>
<reference evidence="3 4" key="1">
    <citation type="journal article" date="2011" name="J. Bacteriol.">
        <title>Complete genome sequence of the thermoacidophilic crenarchaeon Thermoproteus uzoniensis 768-20.</title>
        <authorList>
            <person name="Mardanov A.V."/>
            <person name="Gumerov V.M."/>
            <person name="Beletsky A.V."/>
            <person name="Prokofeva M.I."/>
            <person name="Bonch-Osmolovskaya E.A."/>
            <person name="Ravin N.V."/>
            <person name="Skryabin K.G."/>
        </authorList>
    </citation>
    <scope>NUCLEOTIDE SEQUENCE [LARGE SCALE GENOMIC DNA]</scope>
    <source>
        <strain evidence="3 4">768-20</strain>
    </source>
</reference>
<dbReference type="OrthoDB" id="132045at2157"/>
<dbReference type="KEGG" id="tuz:TUZN_1021"/>
<reference key="2">
    <citation type="submission" date="2011-03" db="EMBL/GenBank/DDBJ databases">
        <title>Complete genome sequence of the thermoacidophilic crenarchaeon Thermoproteus uzoniensis 768-20.</title>
        <authorList>
            <person name="Mardanov A.V."/>
            <person name="Gumerov V.M."/>
            <person name="Beletsky A.V."/>
            <person name="Prokofeva M.I."/>
            <person name="Bonch-Osmolovskaya E.A."/>
            <person name="Ravin N.V."/>
            <person name="Skryabin K.G."/>
        </authorList>
    </citation>
    <scope>NUCLEOTIDE SEQUENCE</scope>
    <source>
        <strain>768-20</strain>
    </source>
</reference>
<dbReference type="STRING" id="999630.TUZN_1021"/>
<dbReference type="AlphaFoldDB" id="F2L6A6"/>
<keyword evidence="4" id="KW-1185">Reference proteome</keyword>
<dbReference type="InterPro" id="IPR036388">
    <property type="entry name" value="WH-like_DNA-bd_sf"/>
</dbReference>
<dbReference type="InterPro" id="IPR048907">
    <property type="entry name" value="WHD_MCM_arc"/>
</dbReference>
<dbReference type="Gene3D" id="1.10.8.60">
    <property type="match status" value="1"/>
</dbReference>
<dbReference type="PANTHER" id="PTHR34301:SF8">
    <property type="entry name" value="ATPASE DOMAIN-CONTAINING PROTEIN"/>
    <property type="match status" value="1"/>
</dbReference>
<dbReference type="InterPro" id="IPR027417">
    <property type="entry name" value="P-loop_NTPase"/>
</dbReference>
<organism evidence="3 4">
    <name type="scientific">Thermoproteus uzoniensis (strain 768-20)</name>
    <dbReference type="NCBI Taxonomy" id="999630"/>
    <lineage>
        <taxon>Archaea</taxon>
        <taxon>Thermoproteota</taxon>
        <taxon>Thermoprotei</taxon>
        <taxon>Thermoproteales</taxon>
        <taxon>Thermoproteaceae</taxon>
        <taxon>Thermoproteus</taxon>
    </lineage>
</organism>